<keyword evidence="3 8" id="KW-0540">Nuclease</keyword>
<feature type="domain" description="PIN" evidence="9">
    <location>
        <begin position="1"/>
        <end position="124"/>
    </location>
</feature>
<proteinExistence type="inferred from homology"/>
<keyword evidence="4 8" id="KW-0479">Metal-binding</keyword>
<gene>
    <name evidence="8" type="primary">vapC</name>
    <name evidence="10" type="ORF">E6C48_09570</name>
</gene>
<dbReference type="InterPro" id="IPR002716">
    <property type="entry name" value="PIN_dom"/>
</dbReference>
<protein>
    <recommendedName>
        <fullName evidence="8">Ribonuclease VapC</fullName>
        <shortName evidence="8">RNase VapC</shortName>
        <ecNumber evidence="8">3.1.-.-</ecNumber>
    </recommendedName>
    <alternativeName>
        <fullName evidence="8">Toxin VapC</fullName>
    </alternativeName>
</protein>
<dbReference type="HAMAP" id="MF_00265">
    <property type="entry name" value="VapC_Nob1"/>
    <property type="match status" value="1"/>
</dbReference>
<feature type="binding site" evidence="8">
    <location>
        <position position="4"/>
    </location>
    <ligand>
        <name>Mg(2+)</name>
        <dbReference type="ChEBI" id="CHEBI:18420"/>
    </ligand>
</feature>
<feature type="binding site" evidence="8">
    <location>
        <position position="99"/>
    </location>
    <ligand>
        <name>Mg(2+)</name>
        <dbReference type="ChEBI" id="CHEBI:18420"/>
    </ligand>
</feature>
<dbReference type="PANTHER" id="PTHR33653:SF1">
    <property type="entry name" value="RIBONUCLEASE VAPC2"/>
    <property type="match status" value="1"/>
</dbReference>
<evidence type="ECO:0000256" key="2">
    <source>
        <dbReference type="ARBA" id="ARBA00022649"/>
    </source>
</evidence>
<comment type="similarity">
    <text evidence="7 8">Belongs to the PINc/VapC protein family.</text>
</comment>
<dbReference type="CDD" id="cd09871">
    <property type="entry name" value="PIN_MtVapC28-VapC30-like"/>
    <property type="match status" value="1"/>
</dbReference>
<dbReference type="PANTHER" id="PTHR33653">
    <property type="entry name" value="RIBONUCLEASE VAPC2"/>
    <property type="match status" value="1"/>
</dbReference>
<comment type="function">
    <text evidence="8">Toxic component of a toxin-antitoxin (TA) system. An RNase.</text>
</comment>
<evidence type="ECO:0000259" key="9">
    <source>
        <dbReference type="Pfam" id="PF01850"/>
    </source>
</evidence>
<evidence type="ECO:0000313" key="10">
    <source>
        <dbReference type="EMBL" id="THF58029.1"/>
    </source>
</evidence>
<keyword evidence="5 8" id="KW-0378">Hydrolase</keyword>
<comment type="caution">
    <text evidence="10">The sequence shown here is derived from an EMBL/GenBank/DDBJ whole genome shotgun (WGS) entry which is preliminary data.</text>
</comment>
<keyword evidence="2 8" id="KW-1277">Toxin-antitoxin system</keyword>
<dbReference type="Gene3D" id="3.40.50.1010">
    <property type="entry name" value="5'-nuclease"/>
    <property type="match status" value="1"/>
</dbReference>
<sequence>MVVDTSALFAFLAAEPEAEALAGRMQVEPVLVSAPTWVEAGIVVGNKLGLDGARRLHALAAGLQFDIVAFDQDLAEVAVSAHVRFGRGSGHPANLNLGDCFSYALAKTRNLPLLFKGNDFIHTDIVPALGPV</sequence>
<dbReference type="EMBL" id="SSNY01000004">
    <property type="protein sequence ID" value="THF58029.1"/>
    <property type="molecule type" value="Genomic_DNA"/>
</dbReference>
<reference evidence="10 11" key="1">
    <citation type="submission" date="2019-04" db="EMBL/GenBank/DDBJ databases">
        <title>Mesorhizobium composti sp. nov., isolated from compost.</title>
        <authorList>
            <person name="Lin S.-Y."/>
            <person name="Hameed A."/>
            <person name="Hsieh Y.-T."/>
            <person name="Young C.-C."/>
        </authorList>
    </citation>
    <scope>NUCLEOTIDE SEQUENCE [LARGE SCALE GENOMIC DNA]</scope>
    <source>
        <strain evidence="10 11">CC-YTH430</strain>
    </source>
</reference>
<organism evidence="10 11">
    <name type="scientific">Ollibium composti</name>
    <dbReference type="NCBI Taxonomy" id="2675109"/>
    <lineage>
        <taxon>Bacteria</taxon>
        <taxon>Pseudomonadati</taxon>
        <taxon>Pseudomonadota</taxon>
        <taxon>Alphaproteobacteria</taxon>
        <taxon>Hyphomicrobiales</taxon>
        <taxon>Phyllobacteriaceae</taxon>
        <taxon>Ollibium</taxon>
    </lineage>
</organism>
<evidence type="ECO:0000256" key="4">
    <source>
        <dbReference type="ARBA" id="ARBA00022723"/>
    </source>
</evidence>
<keyword evidence="6 8" id="KW-0460">Magnesium</keyword>
<dbReference type="SUPFAM" id="SSF88723">
    <property type="entry name" value="PIN domain-like"/>
    <property type="match status" value="1"/>
</dbReference>
<dbReference type="Proteomes" id="UP000306441">
    <property type="component" value="Unassembled WGS sequence"/>
</dbReference>
<dbReference type="Pfam" id="PF01850">
    <property type="entry name" value="PIN"/>
    <property type="match status" value="1"/>
</dbReference>
<keyword evidence="8" id="KW-0800">Toxin</keyword>
<evidence type="ECO:0000256" key="8">
    <source>
        <dbReference type="HAMAP-Rule" id="MF_00265"/>
    </source>
</evidence>
<evidence type="ECO:0000313" key="11">
    <source>
        <dbReference type="Proteomes" id="UP000306441"/>
    </source>
</evidence>
<comment type="cofactor">
    <cofactor evidence="1 8">
        <name>Mg(2+)</name>
        <dbReference type="ChEBI" id="CHEBI:18420"/>
    </cofactor>
</comment>
<evidence type="ECO:0000256" key="7">
    <source>
        <dbReference type="ARBA" id="ARBA00038093"/>
    </source>
</evidence>
<evidence type="ECO:0000256" key="5">
    <source>
        <dbReference type="ARBA" id="ARBA00022801"/>
    </source>
</evidence>
<accession>A0ABY2QB82</accession>
<keyword evidence="11" id="KW-1185">Reference proteome</keyword>
<dbReference type="InterPro" id="IPR050556">
    <property type="entry name" value="Type_II_TA_system_RNase"/>
</dbReference>
<dbReference type="EC" id="3.1.-.-" evidence="8"/>
<evidence type="ECO:0000256" key="3">
    <source>
        <dbReference type="ARBA" id="ARBA00022722"/>
    </source>
</evidence>
<dbReference type="InterPro" id="IPR029060">
    <property type="entry name" value="PIN-like_dom_sf"/>
</dbReference>
<dbReference type="InterPro" id="IPR022907">
    <property type="entry name" value="VapC_family"/>
</dbReference>
<name>A0ABY2QB82_9HYPH</name>
<evidence type="ECO:0000256" key="1">
    <source>
        <dbReference type="ARBA" id="ARBA00001946"/>
    </source>
</evidence>
<evidence type="ECO:0000256" key="6">
    <source>
        <dbReference type="ARBA" id="ARBA00022842"/>
    </source>
</evidence>